<proteinExistence type="predicted"/>
<comment type="caution">
    <text evidence="1">The sequence shown here is derived from an EMBL/GenBank/DDBJ whole genome shotgun (WGS) entry which is preliminary data.</text>
</comment>
<organism evidence="1 2">
    <name type="scientific">Xenotaenia resolanae</name>
    <dbReference type="NCBI Taxonomy" id="208358"/>
    <lineage>
        <taxon>Eukaryota</taxon>
        <taxon>Metazoa</taxon>
        <taxon>Chordata</taxon>
        <taxon>Craniata</taxon>
        <taxon>Vertebrata</taxon>
        <taxon>Euteleostomi</taxon>
        <taxon>Actinopterygii</taxon>
        <taxon>Neopterygii</taxon>
        <taxon>Teleostei</taxon>
        <taxon>Neoteleostei</taxon>
        <taxon>Acanthomorphata</taxon>
        <taxon>Ovalentaria</taxon>
        <taxon>Atherinomorphae</taxon>
        <taxon>Cyprinodontiformes</taxon>
        <taxon>Goodeidae</taxon>
        <taxon>Xenotaenia</taxon>
    </lineage>
</organism>
<dbReference type="Proteomes" id="UP001444071">
    <property type="component" value="Unassembled WGS sequence"/>
</dbReference>
<evidence type="ECO:0000313" key="2">
    <source>
        <dbReference type="Proteomes" id="UP001444071"/>
    </source>
</evidence>
<name>A0ABV0WQY5_9TELE</name>
<dbReference type="EMBL" id="JAHRIM010064269">
    <property type="protein sequence ID" value="MEQ2272036.1"/>
    <property type="molecule type" value="Genomic_DNA"/>
</dbReference>
<accession>A0ABV0WQY5</accession>
<protein>
    <submittedName>
        <fullName evidence="1">Uncharacterized protein</fullName>
    </submittedName>
</protein>
<keyword evidence="2" id="KW-1185">Reference proteome</keyword>
<gene>
    <name evidence="1" type="ORF">XENORESO_013476</name>
</gene>
<sequence>MYSRSDTINVCFYLYTLTSALPLLSASSHSSIIPIWHHPHSHTSLLSHSISIFIVMITRYQSPHHILTQYRHPLFYIEPHLPLNTSCIDKYRALFGKKAVDMNVSAGVEAIRVL</sequence>
<reference evidence="1 2" key="1">
    <citation type="submission" date="2021-06" db="EMBL/GenBank/DDBJ databases">
        <authorList>
            <person name="Palmer J.M."/>
        </authorList>
    </citation>
    <scope>NUCLEOTIDE SEQUENCE [LARGE SCALE GENOMIC DNA]</scope>
    <source>
        <strain evidence="1 2">XR_2019</strain>
        <tissue evidence="1">Muscle</tissue>
    </source>
</reference>
<evidence type="ECO:0000313" key="1">
    <source>
        <dbReference type="EMBL" id="MEQ2272036.1"/>
    </source>
</evidence>